<dbReference type="GO" id="GO:0006457">
    <property type="term" value="P:protein folding"/>
    <property type="evidence" value="ECO:0007669"/>
    <property type="project" value="InterPro"/>
</dbReference>
<dbReference type="HOGENOM" id="CLU_017633_6_1_1"/>
<dbReference type="AlphaFoldDB" id="A0A067MUE9"/>
<proteinExistence type="predicted"/>
<dbReference type="InterPro" id="IPR002939">
    <property type="entry name" value="DnaJ_C"/>
</dbReference>
<accession>A0A067MUE9</accession>
<dbReference type="EMBL" id="KL198019">
    <property type="protein sequence ID" value="KDQ19338.1"/>
    <property type="molecule type" value="Genomic_DNA"/>
</dbReference>
<keyword evidence="1" id="KW-0143">Chaperone</keyword>
<sequence>MPTAEIPSEWVYPVQATLEELYYGVTQRYRITRHLLNGKTRDLFIDLEILPGFKKGTKIRFAGVGNERVNARPQDVVFVIEEAAHPHFTREGSTLRVMNVELDLIEALTGDGKMLKRIRGLGGEDILVPIPPAVVRPGDMTRVPGAGMPMRRGGKVVGKGDLIVHWTIAFPGKISKIKRDALRAALMMPA</sequence>
<feature type="domain" description="Chaperone DnaJ C-terminal" evidence="2">
    <location>
        <begin position="12"/>
        <end position="171"/>
    </location>
</feature>
<dbReference type="InterPro" id="IPR051339">
    <property type="entry name" value="DnaJ_subfamily_B"/>
</dbReference>
<dbReference type="PANTHER" id="PTHR24078:SF553">
    <property type="entry name" value="DNAJ HOMOLOG SUBFAMILY B MEMBER 5"/>
    <property type="match status" value="1"/>
</dbReference>
<dbReference type="GO" id="GO:0051082">
    <property type="term" value="F:unfolded protein binding"/>
    <property type="evidence" value="ECO:0007669"/>
    <property type="project" value="InterPro"/>
</dbReference>
<dbReference type="Gene3D" id="2.60.260.20">
    <property type="entry name" value="Urease metallochaperone UreE, N-terminal domain"/>
    <property type="match status" value="2"/>
</dbReference>
<dbReference type="GO" id="GO:0006413">
    <property type="term" value="P:translational initiation"/>
    <property type="evidence" value="ECO:0007669"/>
    <property type="project" value="TreeGrafter"/>
</dbReference>
<evidence type="ECO:0000256" key="1">
    <source>
        <dbReference type="ARBA" id="ARBA00023186"/>
    </source>
</evidence>
<dbReference type="STRING" id="930990.A0A067MUE9"/>
<name>A0A067MUE9_BOTB1</name>
<evidence type="ECO:0000259" key="2">
    <source>
        <dbReference type="Pfam" id="PF01556"/>
    </source>
</evidence>
<dbReference type="GO" id="GO:0051087">
    <property type="term" value="F:protein-folding chaperone binding"/>
    <property type="evidence" value="ECO:0007669"/>
    <property type="project" value="TreeGrafter"/>
</dbReference>
<dbReference type="OrthoDB" id="10250354at2759"/>
<protein>
    <recommendedName>
        <fullName evidence="2">Chaperone DnaJ C-terminal domain-containing protein</fullName>
    </recommendedName>
</protein>
<dbReference type="SUPFAM" id="SSF49493">
    <property type="entry name" value="HSP40/DnaJ peptide-binding domain"/>
    <property type="match status" value="2"/>
</dbReference>
<dbReference type="GO" id="GO:0005829">
    <property type="term" value="C:cytosol"/>
    <property type="evidence" value="ECO:0007669"/>
    <property type="project" value="TreeGrafter"/>
</dbReference>
<reference evidence="4" key="1">
    <citation type="journal article" date="2014" name="Proc. Natl. Acad. Sci. U.S.A.">
        <title>Extensive sampling of basidiomycete genomes demonstrates inadequacy of the white-rot/brown-rot paradigm for wood decay fungi.</title>
        <authorList>
            <person name="Riley R."/>
            <person name="Salamov A.A."/>
            <person name="Brown D.W."/>
            <person name="Nagy L.G."/>
            <person name="Floudas D."/>
            <person name="Held B.W."/>
            <person name="Levasseur A."/>
            <person name="Lombard V."/>
            <person name="Morin E."/>
            <person name="Otillar R."/>
            <person name="Lindquist E.A."/>
            <person name="Sun H."/>
            <person name="LaButti K.M."/>
            <person name="Schmutz J."/>
            <person name="Jabbour D."/>
            <person name="Luo H."/>
            <person name="Baker S.E."/>
            <person name="Pisabarro A.G."/>
            <person name="Walton J.D."/>
            <person name="Blanchette R.A."/>
            <person name="Henrissat B."/>
            <person name="Martin F."/>
            <person name="Cullen D."/>
            <person name="Hibbett D.S."/>
            <person name="Grigoriev I.V."/>
        </authorList>
    </citation>
    <scope>NUCLEOTIDE SEQUENCE [LARGE SCALE GENOMIC DNA]</scope>
    <source>
        <strain evidence="4">FD-172 SS1</strain>
    </source>
</reference>
<evidence type="ECO:0000313" key="3">
    <source>
        <dbReference type="EMBL" id="KDQ19338.1"/>
    </source>
</evidence>
<dbReference type="Pfam" id="PF01556">
    <property type="entry name" value="DnaJ_C"/>
    <property type="match status" value="1"/>
</dbReference>
<dbReference type="InParanoid" id="A0A067MUE9"/>
<keyword evidence="4" id="KW-1185">Reference proteome</keyword>
<dbReference type="CDD" id="cd10747">
    <property type="entry name" value="DnaJ_C"/>
    <property type="match status" value="1"/>
</dbReference>
<evidence type="ECO:0000313" key="4">
    <source>
        <dbReference type="Proteomes" id="UP000027195"/>
    </source>
</evidence>
<dbReference type="PANTHER" id="PTHR24078">
    <property type="entry name" value="DNAJ HOMOLOG SUBFAMILY C MEMBER"/>
    <property type="match status" value="1"/>
</dbReference>
<dbReference type="InterPro" id="IPR008971">
    <property type="entry name" value="HSP40/DnaJ_pept-bd"/>
</dbReference>
<organism evidence="3 4">
    <name type="scientific">Botryobasidium botryosum (strain FD-172 SS1)</name>
    <dbReference type="NCBI Taxonomy" id="930990"/>
    <lineage>
        <taxon>Eukaryota</taxon>
        <taxon>Fungi</taxon>
        <taxon>Dikarya</taxon>
        <taxon>Basidiomycota</taxon>
        <taxon>Agaricomycotina</taxon>
        <taxon>Agaricomycetes</taxon>
        <taxon>Cantharellales</taxon>
        <taxon>Botryobasidiaceae</taxon>
        <taxon>Botryobasidium</taxon>
    </lineage>
</organism>
<dbReference type="Proteomes" id="UP000027195">
    <property type="component" value="Unassembled WGS sequence"/>
</dbReference>
<gene>
    <name evidence="3" type="ORF">BOTBODRAFT_102501</name>
</gene>